<accession>A0A0C3AT80</accession>
<reference evidence="15" key="2">
    <citation type="submission" date="2015-01" db="EMBL/GenBank/DDBJ databases">
        <title>Evolutionary Origins and Diversification of the Mycorrhizal Mutualists.</title>
        <authorList>
            <consortium name="DOE Joint Genome Institute"/>
            <consortium name="Mycorrhizal Genomics Consortium"/>
            <person name="Kohler A."/>
            <person name="Kuo A."/>
            <person name="Nagy L.G."/>
            <person name="Floudas D."/>
            <person name="Copeland A."/>
            <person name="Barry K.W."/>
            <person name="Cichocki N."/>
            <person name="Veneault-Fourrey C."/>
            <person name="LaButti K."/>
            <person name="Lindquist E.A."/>
            <person name="Lipzen A."/>
            <person name="Lundell T."/>
            <person name="Morin E."/>
            <person name="Murat C."/>
            <person name="Riley R."/>
            <person name="Ohm R."/>
            <person name="Sun H."/>
            <person name="Tunlid A."/>
            <person name="Henrissat B."/>
            <person name="Grigoriev I.V."/>
            <person name="Hibbett D.S."/>
            <person name="Martin F."/>
        </authorList>
    </citation>
    <scope>NUCLEOTIDE SEQUENCE [LARGE SCALE GENOMIC DNA]</scope>
    <source>
        <strain evidence="14 15">MAFF 305830</strain>
    </source>
</reference>
<feature type="binding site" evidence="8">
    <location>
        <position position="288"/>
    </location>
    <ligand>
        <name>Zn(2+)</name>
        <dbReference type="ChEBI" id="CHEBI:29105"/>
    </ligand>
</feature>
<dbReference type="GO" id="GO:0046872">
    <property type="term" value="F:metal ion binding"/>
    <property type="evidence" value="ECO:0007669"/>
    <property type="project" value="UniProtKB-UniRule"/>
</dbReference>
<evidence type="ECO:0000256" key="4">
    <source>
        <dbReference type="ARBA" id="ARBA00022801"/>
    </source>
</evidence>
<dbReference type="STRING" id="933852.A0A0C3AT80"/>
<keyword evidence="15" id="KW-1185">Reference proteome</keyword>
<keyword evidence="2" id="KW-0540">Nuclease</keyword>
<dbReference type="PANTHER" id="PTHR12814">
    <property type="entry name" value="RNA-BINDING PROTEIN NOB1"/>
    <property type="match status" value="1"/>
</dbReference>
<dbReference type="GO" id="GO:0030490">
    <property type="term" value="P:maturation of SSU-rRNA"/>
    <property type="evidence" value="ECO:0007669"/>
    <property type="project" value="TreeGrafter"/>
</dbReference>
<dbReference type="Pfam" id="PF17146">
    <property type="entry name" value="PIN_6"/>
    <property type="match status" value="1"/>
</dbReference>
<dbReference type="Pfam" id="PF08772">
    <property type="entry name" value="Zn_ribbon_NOB1"/>
    <property type="match status" value="1"/>
</dbReference>
<evidence type="ECO:0000256" key="7">
    <source>
        <dbReference type="PIRNR" id="PIRNR037125"/>
    </source>
</evidence>
<dbReference type="GO" id="GO:0005737">
    <property type="term" value="C:cytoplasm"/>
    <property type="evidence" value="ECO:0007669"/>
    <property type="project" value="UniProtKB-ARBA"/>
</dbReference>
<evidence type="ECO:0000256" key="2">
    <source>
        <dbReference type="ARBA" id="ARBA00022722"/>
    </source>
</evidence>
<gene>
    <name evidence="14" type="ORF">M408DRAFT_330364</name>
    <name evidence="13" type="ORF">M408DRAFT_332884</name>
</gene>
<dbReference type="EMBL" id="KN824303">
    <property type="protein sequence ID" value="KIM26751.1"/>
    <property type="molecule type" value="Genomic_DNA"/>
</dbReference>
<dbReference type="FunFam" id="3.40.50.1010:FF:000020">
    <property type="entry name" value="20S-pre-rRNA D-site endonuclease NOB1"/>
    <property type="match status" value="1"/>
</dbReference>
<reference evidence="13 15" key="1">
    <citation type="submission" date="2014-04" db="EMBL/GenBank/DDBJ databases">
        <authorList>
            <consortium name="DOE Joint Genome Institute"/>
            <person name="Kuo A."/>
            <person name="Zuccaro A."/>
            <person name="Kohler A."/>
            <person name="Nagy L.G."/>
            <person name="Floudas D."/>
            <person name="Copeland A."/>
            <person name="Barry K.W."/>
            <person name="Cichocki N."/>
            <person name="Veneault-Fourrey C."/>
            <person name="LaButti K."/>
            <person name="Lindquist E.A."/>
            <person name="Lipzen A."/>
            <person name="Lundell T."/>
            <person name="Morin E."/>
            <person name="Murat C."/>
            <person name="Sun H."/>
            <person name="Tunlid A."/>
            <person name="Henrissat B."/>
            <person name="Grigoriev I.V."/>
            <person name="Hibbett D.S."/>
            <person name="Martin F."/>
            <person name="Nordberg H.P."/>
            <person name="Cantor M.N."/>
            <person name="Hua S.X."/>
        </authorList>
    </citation>
    <scope>NUCLEOTIDE SEQUENCE [LARGE SCALE GENOMIC DNA]</scope>
    <source>
        <strain evidence="13 15">MAFF 305830</strain>
    </source>
</reference>
<dbReference type="AlphaFoldDB" id="A0A0C3AT80"/>
<feature type="compositionally biased region" description="Acidic residues" evidence="10">
    <location>
        <begin position="188"/>
        <end position="204"/>
    </location>
</feature>
<comment type="subcellular location">
    <subcellularLocation>
        <location evidence="7">Nucleus</location>
        <location evidence="7">Nucleolus</location>
    </subcellularLocation>
</comment>
<dbReference type="GO" id="GO:0004521">
    <property type="term" value="F:RNA endonuclease activity"/>
    <property type="evidence" value="ECO:0007669"/>
    <property type="project" value="UniProtKB-UniRule"/>
</dbReference>
<dbReference type="SUPFAM" id="SSF144206">
    <property type="entry name" value="NOB1 zinc finger-like"/>
    <property type="match status" value="1"/>
</dbReference>
<keyword evidence="5 7" id="KW-0862">Zinc</keyword>
<dbReference type="InterPro" id="IPR033411">
    <property type="entry name" value="Ribonuclease_PIN"/>
</dbReference>
<dbReference type="Gene3D" id="3.40.50.1010">
    <property type="entry name" value="5'-nuclease"/>
    <property type="match status" value="1"/>
</dbReference>
<evidence type="ECO:0000259" key="11">
    <source>
        <dbReference type="Pfam" id="PF08772"/>
    </source>
</evidence>
<dbReference type="EMBL" id="KN824354">
    <property type="protein sequence ID" value="KIM22496.1"/>
    <property type="molecule type" value="Genomic_DNA"/>
</dbReference>
<evidence type="ECO:0000256" key="6">
    <source>
        <dbReference type="ARBA" id="ARBA00023242"/>
    </source>
</evidence>
<keyword evidence="4" id="KW-0378">Hydrolase</keyword>
<feature type="binding site" evidence="8">
    <location>
        <position position="285"/>
    </location>
    <ligand>
        <name>Zn(2+)</name>
        <dbReference type="ChEBI" id="CHEBI:29105"/>
    </ligand>
</feature>
<dbReference type="GO" id="GO:0016787">
    <property type="term" value="F:hydrolase activity"/>
    <property type="evidence" value="ECO:0007669"/>
    <property type="project" value="UniProtKB-KW"/>
</dbReference>
<evidence type="ECO:0000259" key="12">
    <source>
        <dbReference type="Pfam" id="PF17146"/>
    </source>
</evidence>
<evidence type="ECO:0000256" key="1">
    <source>
        <dbReference type="ARBA" id="ARBA00005858"/>
    </source>
</evidence>
<name>A0A0C3AT80_SERVB</name>
<keyword evidence="6 7" id="KW-0539">Nucleus</keyword>
<organism evidence="13 15">
    <name type="scientific">Serendipita vermifera MAFF 305830</name>
    <dbReference type="NCBI Taxonomy" id="933852"/>
    <lineage>
        <taxon>Eukaryota</taxon>
        <taxon>Fungi</taxon>
        <taxon>Dikarya</taxon>
        <taxon>Basidiomycota</taxon>
        <taxon>Agaricomycotina</taxon>
        <taxon>Agaricomycetes</taxon>
        <taxon>Sebacinales</taxon>
        <taxon>Serendipitaceae</taxon>
        <taxon>Serendipita</taxon>
    </lineage>
</organism>
<dbReference type="CDD" id="cd09876">
    <property type="entry name" value="PIN_Nob1-like"/>
    <property type="match status" value="1"/>
</dbReference>
<feature type="region of interest" description="Disordered" evidence="10">
    <location>
        <begin position="110"/>
        <end position="152"/>
    </location>
</feature>
<feature type="domain" description="Nin one binding (NOB1) Zn-ribbon-like" evidence="11">
    <location>
        <begin position="275"/>
        <end position="352"/>
    </location>
</feature>
<feature type="region of interest" description="Disordered" evidence="10">
    <location>
        <begin position="397"/>
        <end position="450"/>
    </location>
</feature>
<proteinExistence type="inferred from homology"/>
<feature type="domain" description="Ribonuclease PIN" evidence="12">
    <location>
        <begin position="9"/>
        <end position="99"/>
    </location>
</feature>
<reference evidence="13" key="3">
    <citation type="submission" date="2015-02" db="EMBL/GenBank/DDBJ databases">
        <title>Evolutionary Origins and Diversification of the Mycorrhizal Mutualists.</title>
        <authorList>
            <consortium name="DOE Joint Genome Institute"/>
            <consortium name="Mycorrhizal Genomics Consortium"/>
            <person name="Kohler A."/>
            <person name="Kuo A."/>
            <person name="Nagy L.G."/>
            <person name="Floudas D."/>
            <person name="Copeland A."/>
            <person name="Barry K.W."/>
            <person name="Cichocki N."/>
            <person name="Veneault-Fourrey C."/>
            <person name="LaButti K."/>
            <person name="Lindquist E.A."/>
            <person name="Lipzen A."/>
            <person name="Lundell T."/>
            <person name="Morin E."/>
            <person name="Murat C."/>
            <person name="Riley R."/>
            <person name="Ohm R."/>
            <person name="Sun H."/>
            <person name="Tunlid A."/>
            <person name="Henrissat B."/>
            <person name="Grigoriev I.V."/>
            <person name="Hibbett D.S."/>
            <person name="Martin F."/>
        </authorList>
    </citation>
    <scope>NUCLEOTIDE SEQUENCE</scope>
    <source>
        <strain evidence="13">MAFF 305830</strain>
    </source>
</reference>
<evidence type="ECO:0000256" key="8">
    <source>
        <dbReference type="PIRSR" id="PIRSR037125-1"/>
    </source>
</evidence>
<sequence length="450" mass="48753">MEAPRVAQLVLDAGPLLSLAPLRGLSQEYFTVPQVLGELKDEKSRAHFHNLGLSSGVKVETRVPDATALSKVTLAAKKSGDFAVLSAADLQVIALTYALHEEYAAKKAALSKESPIAVPQNQNSQEETLKDDAKVADAPESDHPASPIPDEEAPEDLEALAEEFERLPLDDSVAGSEKVDPAPKTSPIEEDAGWVYEDPSDSDDGQGDWITPGNVALHKSRALDLLPDAAAKLQSKKQKAQPEKVDVGCMTADYAMQNVLLHMGLNLVGVEGTRISSVKSWVLRCHACFKICKDSSKKFCPSCGNPSLLRTTISTTAPTTPGGKPTVQIHLKSNFQYRTRGTKYAIPMPKPGSAKKGSGTGIILREDQQEYMKAVEKNSRQEERDRERLMKAAVLADAEGGKGAGSVKVGNWDDPDWMPEMLAGGRKRESQGLPTIGMGRKNPNERRRKK</sequence>
<feature type="compositionally biased region" description="Basic and acidic residues" evidence="10">
    <location>
        <begin position="127"/>
        <end position="143"/>
    </location>
</feature>
<feature type="binding site" evidence="8">
    <location>
        <position position="303"/>
    </location>
    <ligand>
        <name>Zn(2+)</name>
        <dbReference type="ChEBI" id="CHEBI:29105"/>
    </ligand>
</feature>
<feature type="region of interest" description="Disordered" evidence="10">
    <location>
        <begin position="168"/>
        <end position="204"/>
    </location>
</feature>
<dbReference type="OrthoDB" id="446759at2759"/>
<evidence type="ECO:0000256" key="3">
    <source>
        <dbReference type="ARBA" id="ARBA00022723"/>
    </source>
</evidence>
<evidence type="ECO:0000313" key="15">
    <source>
        <dbReference type="Proteomes" id="UP000054097"/>
    </source>
</evidence>
<dbReference type="InterPro" id="IPR014881">
    <property type="entry name" value="NOB1_Zn-bd"/>
</dbReference>
<evidence type="ECO:0000313" key="14">
    <source>
        <dbReference type="EMBL" id="KIM26751.1"/>
    </source>
</evidence>
<dbReference type="GO" id="GO:0005730">
    <property type="term" value="C:nucleolus"/>
    <property type="evidence" value="ECO:0007669"/>
    <property type="project" value="UniProtKB-SubCell"/>
</dbReference>
<keyword evidence="9" id="KW-0175">Coiled coil</keyword>
<evidence type="ECO:0000256" key="9">
    <source>
        <dbReference type="SAM" id="Coils"/>
    </source>
</evidence>
<dbReference type="Gene3D" id="6.20.210.10">
    <property type="entry name" value="Nin one binding (NOB1), Zn-ribbon-like"/>
    <property type="match status" value="1"/>
</dbReference>
<comment type="similarity">
    <text evidence="1 7">Belongs to the NOB1 family.</text>
</comment>
<evidence type="ECO:0000256" key="10">
    <source>
        <dbReference type="SAM" id="MobiDB-lite"/>
    </source>
</evidence>
<evidence type="ECO:0000313" key="13">
    <source>
        <dbReference type="EMBL" id="KIM22496.1"/>
    </source>
</evidence>
<dbReference type="Proteomes" id="UP000054097">
    <property type="component" value="Unassembled WGS sequence"/>
</dbReference>
<comment type="function">
    <text evidence="7">Required for the synthesis of 40S ribosome subunits. Has a role in processing 20S pre-rRNA into the mature 18S rRNA, where it is required for cleavage at the 3' end of the mature 18S rRNA (D-site). Accompanies the 20S pre-rRNA from the nucleus to the cytoplasm.</text>
</comment>
<dbReference type="GO" id="GO:0030688">
    <property type="term" value="C:preribosome, small subunit precursor"/>
    <property type="evidence" value="ECO:0007669"/>
    <property type="project" value="TreeGrafter"/>
</dbReference>
<dbReference type="HOGENOM" id="CLU_024666_2_0_1"/>
<dbReference type="InterPro" id="IPR017117">
    <property type="entry name" value="Nob1_euk"/>
</dbReference>
<dbReference type="InterPro" id="IPR036283">
    <property type="entry name" value="NOB1_Zf-like_sf"/>
</dbReference>
<evidence type="ECO:0000256" key="5">
    <source>
        <dbReference type="ARBA" id="ARBA00022833"/>
    </source>
</evidence>
<dbReference type="PANTHER" id="PTHR12814:SF2">
    <property type="entry name" value="RNA-BINDING PROTEIN NOB1"/>
    <property type="match status" value="1"/>
</dbReference>
<protein>
    <recommendedName>
        <fullName evidence="7">20S-pre-rRNA D-site endonuclease NOB1</fullName>
    </recommendedName>
</protein>
<feature type="coiled-coil region" evidence="9">
    <location>
        <begin position="364"/>
        <end position="392"/>
    </location>
</feature>
<dbReference type="PIRSF" id="PIRSF037125">
    <property type="entry name" value="D-site_20S_pre-rRNA_nuclease"/>
    <property type="match status" value="1"/>
</dbReference>
<keyword evidence="3 7" id="KW-0479">Metal-binding</keyword>
<dbReference type="InterPro" id="IPR039907">
    <property type="entry name" value="NOB1"/>
</dbReference>
<feature type="binding site" evidence="8">
    <location>
        <position position="300"/>
    </location>
    <ligand>
        <name>Zn(2+)</name>
        <dbReference type="ChEBI" id="CHEBI:29105"/>
    </ligand>
</feature>